<feature type="transmembrane region" description="Helical" evidence="1">
    <location>
        <begin position="7"/>
        <end position="29"/>
    </location>
</feature>
<dbReference type="EMBL" id="JBHSQH010000009">
    <property type="protein sequence ID" value="MFC5974014.1"/>
    <property type="molecule type" value="Genomic_DNA"/>
</dbReference>
<organism evidence="2 3">
    <name type="scientific">Halomarina salina</name>
    <dbReference type="NCBI Taxonomy" id="1872699"/>
    <lineage>
        <taxon>Archaea</taxon>
        <taxon>Methanobacteriati</taxon>
        <taxon>Methanobacteriota</taxon>
        <taxon>Stenosarchaea group</taxon>
        <taxon>Halobacteria</taxon>
        <taxon>Halobacteriales</taxon>
        <taxon>Natronomonadaceae</taxon>
        <taxon>Halomarina</taxon>
    </lineage>
</organism>
<dbReference type="Proteomes" id="UP001596099">
    <property type="component" value="Unassembled WGS sequence"/>
</dbReference>
<feature type="transmembrane region" description="Helical" evidence="1">
    <location>
        <begin position="41"/>
        <end position="62"/>
    </location>
</feature>
<reference evidence="2 3" key="1">
    <citation type="journal article" date="2019" name="Int. J. Syst. Evol. Microbiol.">
        <title>The Global Catalogue of Microorganisms (GCM) 10K type strain sequencing project: providing services to taxonomists for standard genome sequencing and annotation.</title>
        <authorList>
            <consortium name="The Broad Institute Genomics Platform"/>
            <consortium name="The Broad Institute Genome Sequencing Center for Infectious Disease"/>
            <person name="Wu L."/>
            <person name="Ma J."/>
        </authorList>
    </citation>
    <scope>NUCLEOTIDE SEQUENCE [LARGE SCALE GENOMIC DNA]</scope>
    <source>
        <strain evidence="2 3">CGMCC 1.12543</strain>
    </source>
</reference>
<accession>A0ABD5RVD1</accession>
<keyword evidence="1" id="KW-0812">Transmembrane</keyword>
<proteinExistence type="predicted"/>
<gene>
    <name evidence="2" type="ORF">ACFPYI_22060</name>
</gene>
<keyword evidence="1" id="KW-1133">Transmembrane helix</keyword>
<name>A0ABD5RVD1_9EURY</name>
<evidence type="ECO:0000313" key="3">
    <source>
        <dbReference type="Proteomes" id="UP001596099"/>
    </source>
</evidence>
<sequence length="64" mass="6892">MVLRRDTSTLGTVVGIAFVIVAIGGRIFLDWRWGESFANQPVAFIVGLVAAVVAVGVTYRLVRS</sequence>
<comment type="caution">
    <text evidence="2">The sequence shown here is derived from an EMBL/GenBank/DDBJ whole genome shotgun (WGS) entry which is preliminary data.</text>
</comment>
<dbReference type="RefSeq" id="WP_247421122.1">
    <property type="nucleotide sequence ID" value="NZ_JALLGW010000004.1"/>
</dbReference>
<protein>
    <submittedName>
        <fullName evidence="2">Multidrug transporter</fullName>
    </submittedName>
</protein>
<keyword evidence="3" id="KW-1185">Reference proteome</keyword>
<evidence type="ECO:0000313" key="2">
    <source>
        <dbReference type="EMBL" id="MFC5974014.1"/>
    </source>
</evidence>
<dbReference type="AlphaFoldDB" id="A0ABD5RVD1"/>
<keyword evidence="1" id="KW-0472">Membrane</keyword>
<evidence type="ECO:0000256" key="1">
    <source>
        <dbReference type="SAM" id="Phobius"/>
    </source>
</evidence>